<dbReference type="OrthoDB" id="3527108at2759"/>
<name>A0A8H6B1T3_9HELO</name>
<accession>A0A8H6B1T3</accession>
<organism evidence="2 3">
    <name type="scientific">Botrytis fragariae</name>
    <dbReference type="NCBI Taxonomy" id="1964551"/>
    <lineage>
        <taxon>Eukaryota</taxon>
        <taxon>Fungi</taxon>
        <taxon>Dikarya</taxon>
        <taxon>Ascomycota</taxon>
        <taxon>Pezizomycotina</taxon>
        <taxon>Leotiomycetes</taxon>
        <taxon>Helotiales</taxon>
        <taxon>Sclerotiniaceae</taxon>
        <taxon>Botrytis</taxon>
    </lineage>
</organism>
<feature type="compositionally biased region" description="Low complexity" evidence="1">
    <location>
        <begin position="149"/>
        <end position="161"/>
    </location>
</feature>
<dbReference type="GO" id="GO:0016973">
    <property type="term" value="P:poly(A)+ mRNA export from nucleus"/>
    <property type="evidence" value="ECO:0007669"/>
    <property type="project" value="TreeGrafter"/>
</dbReference>
<reference evidence="2 3" key="1">
    <citation type="journal article" date="2020" name="Phytopathology">
        <title>A high-quality genome resource of Botrytis fragariae, a new and rapidly spreading fungal pathogen causing strawberry gray mold in the U.S.A.</title>
        <authorList>
            <person name="Wu Y."/>
            <person name="Saski C.A."/>
            <person name="Schnabel G."/>
            <person name="Xiao S."/>
            <person name="Hu M."/>
        </authorList>
    </citation>
    <scope>NUCLEOTIDE SEQUENCE [LARGE SCALE GENOMIC DNA]</scope>
    <source>
        <strain evidence="2 3">BVB16</strain>
    </source>
</reference>
<protein>
    <submittedName>
        <fullName evidence="2">Uncharacterized protein</fullName>
    </submittedName>
</protein>
<dbReference type="InterPro" id="IPR029044">
    <property type="entry name" value="Nucleotide-diphossugar_trans"/>
</dbReference>
<feature type="region of interest" description="Disordered" evidence="1">
    <location>
        <begin position="614"/>
        <end position="646"/>
    </location>
</feature>
<keyword evidence="3" id="KW-1185">Reference proteome</keyword>
<feature type="compositionally biased region" description="Basic and acidic residues" evidence="1">
    <location>
        <begin position="465"/>
        <end position="492"/>
    </location>
</feature>
<dbReference type="InterPro" id="IPR051037">
    <property type="entry name" value="RNAPII_TF_IWS1"/>
</dbReference>
<evidence type="ECO:0000256" key="1">
    <source>
        <dbReference type="SAM" id="MobiDB-lite"/>
    </source>
</evidence>
<dbReference type="GeneID" id="59256123"/>
<evidence type="ECO:0000313" key="2">
    <source>
        <dbReference type="EMBL" id="KAF5877639.1"/>
    </source>
</evidence>
<sequence length="742" mass="84190">MVVQRLRTLVLFGVILLFCYTWKFFLPRNPKSVVYGEEMIIPQDVWEQVKKNNEILHDNEVERERVTTTSSTTGSTTSTVEEIKTSTIPEVVVVTDSRTVLTPSPIPTYTPHEVAEPSKSQMAQNEASESRQHFSSEQTQAPKAESNEQHSSSSQEVQQQQEFNPKIKDNFPLAMNARSAADLPPIPPWNKPPTPHVKEKTPLFIAFTRNWPLLQQTVVSWITSGWPAEDIYVVENTGTMRSNEFGRLSLQNPFFLNHTRLHMLGVNVIVTPTLYTFAQLQNFFLWTAIEKDLETYFWSHMDIVPITFEEDISVSDDYSGHKTIYQHAIEVLKSAQSPGPDPNSSDRSKPWAMRFFAFDYLTLVNRAAFESVGGFDTTIPFYHTDCDMYDRLIMAGYEMNEPRHLMTTVGDDFDGLDRAGRGYIYDVANSIDDLIVLYRKKNTVEASFTDQTRPEDIEAARKHNEEQLKMEKEAQEQEEARRKAEENKKQAAIDDENAQAHAKAMQEQVKAQAMREQATLDNKAEEIKKQEEKAQNEGHVMDHPKTDADASKGYESDNAEVKGSSDRQQELRQEKEKEEKESSSSTTHSNVGEYRKRDLEDSLANTQIKSLADLHHDATSKPASKSPTASTASSPSTSSNSKWITDQPGSPAYFQLLQVVNDMVGAKYSQGGDGRNTWQHQQSGGQGEPYYRNADGFEKAVQMTITLGRGVYLEKWGTLECGLIKSGVTMDDEWKPREWNMQ</sequence>
<dbReference type="Proteomes" id="UP000531561">
    <property type="component" value="Unassembled WGS sequence"/>
</dbReference>
<dbReference type="PANTHER" id="PTHR46010:SF1">
    <property type="entry name" value="PROTEIN IWS1 HOMOLOG"/>
    <property type="match status" value="1"/>
</dbReference>
<feature type="compositionally biased region" description="Low complexity" evidence="1">
    <location>
        <begin position="620"/>
        <end position="642"/>
    </location>
</feature>
<dbReference type="SUPFAM" id="SSF53448">
    <property type="entry name" value="Nucleotide-diphospho-sugar transferases"/>
    <property type="match status" value="1"/>
</dbReference>
<feature type="region of interest" description="Disordered" evidence="1">
    <location>
        <begin position="64"/>
        <end position="83"/>
    </location>
</feature>
<dbReference type="AlphaFoldDB" id="A0A8H6B1T3"/>
<feature type="compositionally biased region" description="Basic and acidic residues" evidence="1">
    <location>
        <begin position="522"/>
        <end position="582"/>
    </location>
</feature>
<gene>
    <name evidence="2" type="ORF">Bfra_002006</name>
</gene>
<comment type="caution">
    <text evidence="2">The sequence shown here is derived from an EMBL/GenBank/DDBJ whole genome shotgun (WGS) entry which is preliminary data.</text>
</comment>
<feature type="compositionally biased region" description="Low complexity" evidence="1">
    <location>
        <begin position="67"/>
        <end position="79"/>
    </location>
</feature>
<feature type="region of interest" description="Disordered" evidence="1">
    <location>
        <begin position="102"/>
        <end position="161"/>
    </location>
</feature>
<dbReference type="EMBL" id="JABFCT010000003">
    <property type="protein sequence ID" value="KAF5877639.1"/>
    <property type="molecule type" value="Genomic_DNA"/>
</dbReference>
<dbReference type="RefSeq" id="XP_037196585.1">
    <property type="nucleotide sequence ID" value="XM_037332431.1"/>
</dbReference>
<feature type="region of interest" description="Disordered" evidence="1">
    <location>
        <begin position="465"/>
        <end position="596"/>
    </location>
</feature>
<evidence type="ECO:0000313" key="3">
    <source>
        <dbReference type="Proteomes" id="UP000531561"/>
    </source>
</evidence>
<dbReference type="GO" id="GO:0005634">
    <property type="term" value="C:nucleus"/>
    <property type="evidence" value="ECO:0007669"/>
    <property type="project" value="TreeGrafter"/>
</dbReference>
<dbReference type="PANTHER" id="PTHR46010">
    <property type="entry name" value="PROTEIN IWS1 HOMOLOG"/>
    <property type="match status" value="1"/>
</dbReference>
<proteinExistence type="predicted"/>
<feature type="compositionally biased region" description="Polar residues" evidence="1">
    <location>
        <begin position="118"/>
        <end position="127"/>
    </location>
</feature>